<keyword evidence="2" id="KW-1185">Reference proteome</keyword>
<comment type="caution">
    <text evidence="1">The sequence shown here is derived from an EMBL/GenBank/DDBJ whole genome shotgun (WGS) entry which is preliminary data.</text>
</comment>
<name>A0ABN9WF38_9DINO</name>
<evidence type="ECO:0000313" key="2">
    <source>
        <dbReference type="Proteomes" id="UP001189429"/>
    </source>
</evidence>
<accession>A0ABN9WF38</accession>
<sequence>MKRLQNLLGDVAKCFGDFVQGGCVASLCHRRDVRMGIAAGILLREHFAACGALRVEVLCVVFICYWKWAPARILHYVLRHRGELLAADAQGRAALYERAWQEAMAIVQPKDFAVAANRREATVELVPRSKVRALGGAAAGFFTYRLVMNPAKRRTGQCEFQILMDDLRAGRLEVATELVAASFAMSGAPAASGAAYVENEVHLRAVGLWSHATHARTAFLRWLFRAEDVRRSFSERDWLLLAGMGSGLEKGIEAVGYIGYEDAVQICTLISQDLRAASGAAHELDDLICFLCLSQSDMGVIQDLELLSMAIVRRALKLELNRDHVDAMAKHFREGGCLHRPRVDSAERFILMRMWC</sequence>
<proteinExistence type="predicted"/>
<organism evidence="1 2">
    <name type="scientific">Prorocentrum cordatum</name>
    <dbReference type="NCBI Taxonomy" id="2364126"/>
    <lineage>
        <taxon>Eukaryota</taxon>
        <taxon>Sar</taxon>
        <taxon>Alveolata</taxon>
        <taxon>Dinophyceae</taxon>
        <taxon>Prorocentrales</taxon>
        <taxon>Prorocentraceae</taxon>
        <taxon>Prorocentrum</taxon>
    </lineage>
</organism>
<evidence type="ECO:0000313" key="1">
    <source>
        <dbReference type="EMBL" id="CAK0884990.1"/>
    </source>
</evidence>
<reference evidence="1" key="1">
    <citation type="submission" date="2023-10" db="EMBL/GenBank/DDBJ databases">
        <authorList>
            <person name="Chen Y."/>
            <person name="Shah S."/>
            <person name="Dougan E. K."/>
            <person name="Thang M."/>
            <person name="Chan C."/>
        </authorList>
    </citation>
    <scope>NUCLEOTIDE SEQUENCE [LARGE SCALE GENOMIC DNA]</scope>
</reference>
<gene>
    <name evidence="1" type="ORF">PCOR1329_LOCUS66725</name>
</gene>
<dbReference type="Proteomes" id="UP001189429">
    <property type="component" value="Unassembled WGS sequence"/>
</dbReference>
<protein>
    <submittedName>
        <fullName evidence="1">Uncharacterized protein</fullName>
    </submittedName>
</protein>
<dbReference type="EMBL" id="CAUYUJ010018613">
    <property type="protein sequence ID" value="CAK0884990.1"/>
    <property type="molecule type" value="Genomic_DNA"/>
</dbReference>